<feature type="signal peptide" evidence="2">
    <location>
        <begin position="1"/>
        <end position="22"/>
    </location>
</feature>
<dbReference type="Proteomes" id="UP000292693">
    <property type="component" value="Unassembled WGS sequence"/>
</dbReference>
<protein>
    <submittedName>
        <fullName evidence="3">Uncharacterized protein</fullName>
    </submittedName>
</protein>
<reference evidence="3 4" key="1">
    <citation type="submission" date="2017-12" db="EMBL/GenBank/DDBJ databases">
        <title>Population genomics insights into the ecological differentiation and adaptive evolution in streptomycetes.</title>
        <authorList>
            <person name="Li Y."/>
            <person name="Huang Y."/>
        </authorList>
    </citation>
    <scope>NUCLEOTIDE SEQUENCE [LARGE SCALE GENOMIC DNA]</scope>
    <source>
        <strain evidence="3 4">NBRC 100770</strain>
    </source>
</reference>
<accession>A0A5B8DNF7</accession>
<name>A0A5B8DNF7_9ACTN</name>
<feature type="compositionally biased region" description="Polar residues" evidence="1">
    <location>
        <begin position="25"/>
        <end position="41"/>
    </location>
</feature>
<evidence type="ECO:0000313" key="3">
    <source>
        <dbReference type="EMBL" id="RZE24908.1"/>
    </source>
</evidence>
<feature type="compositionally biased region" description="Basic and acidic residues" evidence="1">
    <location>
        <begin position="92"/>
        <end position="101"/>
    </location>
</feature>
<comment type="caution">
    <text evidence="3">The sequence shown here is derived from an EMBL/GenBank/DDBJ whole genome shotgun (WGS) entry which is preliminary data.</text>
</comment>
<proteinExistence type="predicted"/>
<feature type="region of interest" description="Disordered" evidence="1">
    <location>
        <begin position="25"/>
        <end position="49"/>
    </location>
</feature>
<evidence type="ECO:0000256" key="2">
    <source>
        <dbReference type="SAM" id="SignalP"/>
    </source>
</evidence>
<evidence type="ECO:0000313" key="4">
    <source>
        <dbReference type="Proteomes" id="UP000292693"/>
    </source>
</evidence>
<feature type="region of interest" description="Disordered" evidence="1">
    <location>
        <begin position="82"/>
        <end position="101"/>
    </location>
</feature>
<dbReference type="AlphaFoldDB" id="A0A5B8DNF7"/>
<gene>
    <name evidence="3" type="ORF">C0Q92_11095</name>
</gene>
<sequence>MRLTLPARALTGVLLCALPVTGCTTSGPDATTDQATASSDSQTRRAEPLPSAAVDPFGEAAAPSQAHLQGATLNQADLGEGRILKGPAHHPLPGDKVRTTDEPCTPLARLVAGSALGTPEATAGYNWRGNTGKDSEADKVTVTTVLAAYKADEATTATAALGTATDTCAQGFTYNAPDGRTKVTDITRALAPSGADEVMSLTATLDTAGPVTFVVARKGAVIATFRTEATAGDSTKPPAVPETLVRAQLALLG</sequence>
<dbReference type="EMBL" id="PKLL01000011">
    <property type="protein sequence ID" value="RZE24908.1"/>
    <property type="molecule type" value="Genomic_DNA"/>
</dbReference>
<evidence type="ECO:0000256" key="1">
    <source>
        <dbReference type="SAM" id="MobiDB-lite"/>
    </source>
</evidence>
<dbReference type="GeneID" id="97267806"/>
<dbReference type="RefSeq" id="WP_030307900.1">
    <property type="nucleotide sequence ID" value="NZ_CP064783.1"/>
</dbReference>
<organism evidence="3 4">
    <name type="scientific">Streptomyces albidoflavus</name>
    <dbReference type="NCBI Taxonomy" id="1886"/>
    <lineage>
        <taxon>Bacteria</taxon>
        <taxon>Bacillati</taxon>
        <taxon>Actinomycetota</taxon>
        <taxon>Actinomycetes</taxon>
        <taxon>Kitasatosporales</taxon>
        <taxon>Streptomycetaceae</taxon>
        <taxon>Streptomyces</taxon>
        <taxon>Streptomyces albidoflavus group</taxon>
    </lineage>
</organism>
<feature type="chain" id="PRO_5043590696" evidence="2">
    <location>
        <begin position="23"/>
        <end position="253"/>
    </location>
</feature>
<keyword evidence="2" id="KW-0732">Signal</keyword>